<dbReference type="Proteomes" id="UP001054821">
    <property type="component" value="Chromosome 8"/>
</dbReference>
<protein>
    <submittedName>
        <fullName evidence="1">Uncharacterized protein</fullName>
    </submittedName>
</protein>
<reference evidence="1 2" key="1">
    <citation type="journal article" date="2022" name="G3 (Bethesda)">
        <title>Whole-genome sequence and methylome profiling of the almond [Prunus dulcis (Mill.) D.A. Webb] cultivar 'Nonpareil'.</title>
        <authorList>
            <person name="D'Amico-Willman K.M."/>
            <person name="Ouma W.Z."/>
            <person name="Meulia T."/>
            <person name="Sideli G.M."/>
            <person name="Gradziel T.M."/>
            <person name="Fresnedo-Ramirez J."/>
        </authorList>
    </citation>
    <scope>NUCLEOTIDE SEQUENCE [LARGE SCALE GENOMIC DNA]</scope>
    <source>
        <strain evidence="1">Clone GOH B32 T37-40</strain>
    </source>
</reference>
<gene>
    <name evidence="1" type="ORF">L3X38_041037</name>
</gene>
<evidence type="ECO:0000313" key="1">
    <source>
        <dbReference type="EMBL" id="KAI5311864.1"/>
    </source>
</evidence>
<dbReference type="AlphaFoldDB" id="A0AAD4USB0"/>
<name>A0AAD4USB0_PRUDU</name>
<accession>A0AAD4USB0</accession>
<comment type="caution">
    <text evidence="1">The sequence shown here is derived from an EMBL/GenBank/DDBJ whole genome shotgun (WGS) entry which is preliminary data.</text>
</comment>
<sequence length="109" mass="12288">MGQIIKPGPKRTKALPLTCLLVSRVCAAMIAFQQSRLFPRRDTCIPRFLLFIIAGLRSRTGLEGFERRLQRGAIHNCRSVTPGETARTHREKSPIRFKIPRSSLISSSI</sequence>
<proteinExistence type="predicted"/>
<keyword evidence="2" id="KW-1185">Reference proteome</keyword>
<organism evidence="1 2">
    <name type="scientific">Prunus dulcis</name>
    <name type="common">Almond</name>
    <name type="synonym">Amygdalus dulcis</name>
    <dbReference type="NCBI Taxonomy" id="3755"/>
    <lineage>
        <taxon>Eukaryota</taxon>
        <taxon>Viridiplantae</taxon>
        <taxon>Streptophyta</taxon>
        <taxon>Embryophyta</taxon>
        <taxon>Tracheophyta</taxon>
        <taxon>Spermatophyta</taxon>
        <taxon>Magnoliopsida</taxon>
        <taxon>eudicotyledons</taxon>
        <taxon>Gunneridae</taxon>
        <taxon>Pentapetalae</taxon>
        <taxon>rosids</taxon>
        <taxon>fabids</taxon>
        <taxon>Rosales</taxon>
        <taxon>Rosaceae</taxon>
        <taxon>Amygdaloideae</taxon>
        <taxon>Amygdaleae</taxon>
        <taxon>Prunus</taxon>
    </lineage>
</organism>
<dbReference type="EMBL" id="JAJFAZ020000008">
    <property type="protein sequence ID" value="KAI5311864.1"/>
    <property type="molecule type" value="Genomic_DNA"/>
</dbReference>
<evidence type="ECO:0000313" key="2">
    <source>
        <dbReference type="Proteomes" id="UP001054821"/>
    </source>
</evidence>